<keyword evidence="3" id="KW-1185">Reference proteome</keyword>
<evidence type="ECO:0000256" key="1">
    <source>
        <dbReference type="SAM" id="Phobius"/>
    </source>
</evidence>
<dbReference type="Proteomes" id="UP000265140">
    <property type="component" value="Chromosome 10"/>
</dbReference>
<dbReference type="AlphaFoldDB" id="A0AAY5KNH9"/>
<dbReference type="InterPro" id="IPR003360">
    <property type="entry name" value="US22-like"/>
</dbReference>
<dbReference type="Pfam" id="PF02393">
    <property type="entry name" value="US22"/>
    <property type="match status" value="1"/>
</dbReference>
<keyword evidence="1" id="KW-0472">Membrane</keyword>
<evidence type="ECO:0000313" key="3">
    <source>
        <dbReference type="Proteomes" id="UP000265140"/>
    </source>
</evidence>
<evidence type="ECO:0000313" key="2">
    <source>
        <dbReference type="Ensembl" id="ENSELUP00000090693.1"/>
    </source>
</evidence>
<keyword evidence="1" id="KW-0812">Transmembrane</keyword>
<sequence length="207" mass="24414">MKWYIIEYCIQCMFVKLFFFLFGGVWVDEQYLEKVAASVSELQGKRMNIKVKDMGDFKFTIGGLDNTSYKGDEDQTEDWENAFLPNSVKMEVLGVVKNLVFPNECVQLVIMLCEDRQVYAYDGEEMHLVALRLEDLLDSGLQYPGIQTFNYGQRFENMTTKEWKKLKPEHNTEDEKHLTLIKSMETEFLESMRKLMIDQGQVYFHFK</sequence>
<dbReference type="Ensembl" id="ENSELUT00000103809.1">
    <property type="protein sequence ID" value="ENSELUP00000090693.1"/>
    <property type="gene ID" value="ENSELUG00000035830.1"/>
</dbReference>
<reference evidence="2 3" key="1">
    <citation type="submission" date="2020-02" db="EMBL/GenBank/DDBJ databases">
        <title>Esox lucius (northern pike) genome, fEsoLuc1, primary haplotype.</title>
        <authorList>
            <person name="Myers G."/>
            <person name="Karagic N."/>
            <person name="Meyer A."/>
            <person name="Pippel M."/>
            <person name="Reichard M."/>
            <person name="Winkler S."/>
            <person name="Tracey A."/>
            <person name="Sims Y."/>
            <person name="Howe K."/>
            <person name="Rhie A."/>
            <person name="Formenti G."/>
            <person name="Durbin R."/>
            <person name="Fedrigo O."/>
            <person name="Jarvis E.D."/>
        </authorList>
    </citation>
    <scope>NUCLEOTIDE SEQUENCE [LARGE SCALE GENOMIC DNA]</scope>
</reference>
<organism evidence="2 3">
    <name type="scientific">Esox lucius</name>
    <name type="common">Northern pike</name>
    <dbReference type="NCBI Taxonomy" id="8010"/>
    <lineage>
        <taxon>Eukaryota</taxon>
        <taxon>Metazoa</taxon>
        <taxon>Chordata</taxon>
        <taxon>Craniata</taxon>
        <taxon>Vertebrata</taxon>
        <taxon>Euteleostomi</taxon>
        <taxon>Actinopterygii</taxon>
        <taxon>Neopterygii</taxon>
        <taxon>Teleostei</taxon>
        <taxon>Protacanthopterygii</taxon>
        <taxon>Esociformes</taxon>
        <taxon>Esocidae</taxon>
        <taxon>Esox</taxon>
    </lineage>
</organism>
<dbReference type="GeneTree" id="ENSGT00390000001663"/>
<protein>
    <submittedName>
        <fullName evidence="2">Uncharacterized protein</fullName>
    </submittedName>
</protein>
<proteinExistence type="predicted"/>
<name>A0AAY5KNH9_ESOLU</name>
<keyword evidence="1" id="KW-1133">Transmembrane helix</keyword>
<accession>A0AAY5KNH9</accession>
<reference evidence="2" key="2">
    <citation type="submission" date="2025-08" db="UniProtKB">
        <authorList>
            <consortium name="Ensembl"/>
        </authorList>
    </citation>
    <scope>IDENTIFICATION</scope>
</reference>
<feature type="transmembrane region" description="Helical" evidence="1">
    <location>
        <begin position="5"/>
        <end position="27"/>
    </location>
</feature>
<reference evidence="2" key="3">
    <citation type="submission" date="2025-09" db="UniProtKB">
        <authorList>
            <consortium name="Ensembl"/>
        </authorList>
    </citation>
    <scope>IDENTIFICATION</scope>
</reference>